<name>A0A199UCD0_MANES</name>
<evidence type="ECO:0000313" key="2">
    <source>
        <dbReference type="EMBL" id="OAY22103.1"/>
    </source>
</evidence>
<accession>A0A199UCD0</accession>
<reference evidence="2" key="1">
    <citation type="submission" date="2016-02" db="EMBL/GenBank/DDBJ databases">
        <title>WGS assembly of Manihot esculenta.</title>
        <authorList>
            <person name="Bredeson J.V."/>
            <person name="Prochnik S.E."/>
            <person name="Lyons J.B."/>
            <person name="Schmutz J."/>
            <person name="Grimwood J."/>
            <person name="Vrebalov J."/>
            <person name="Bart R.S."/>
            <person name="Amuge T."/>
            <person name="Ferguson M.E."/>
            <person name="Green R."/>
            <person name="Putnam N."/>
            <person name="Stites J."/>
            <person name="Rounsley S."/>
            <person name="Rokhsar D.S."/>
        </authorList>
    </citation>
    <scope>NUCLEOTIDE SEQUENCE [LARGE SCALE GENOMIC DNA]</scope>
    <source>
        <tissue evidence="2">Leaf</tissue>
    </source>
</reference>
<evidence type="ECO:0008006" key="3">
    <source>
        <dbReference type="Google" id="ProtNLM"/>
    </source>
</evidence>
<protein>
    <recommendedName>
        <fullName evidence="3">Retrotransposon gag domain-containing protein</fullName>
    </recommendedName>
</protein>
<dbReference type="Pfam" id="PF08284">
    <property type="entry name" value="RVP_2"/>
    <property type="match status" value="1"/>
</dbReference>
<dbReference type="SUPFAM" id="SSF50630">
    <property type="entry name" value="Acid proteases"/>
    <property type="match status" value="1"/>
</dbReference>
<dbReference type="AlphaFoldDB" id="A0A199UCD0"/>
<feature type="compositionally biased region" description="Basic and acidic residues" evidence="1">
    <location>
        <begin position="86"/>
        <end position="95"/>
    </location>
</feature>
<feature type="non-terminal residue" evidence="2">
    <location>
        <position position="251"/>
    </location>
</feature>
<dbReference type="InterPro" id="IPR021109">
    <property type="entry name" value="Peptidase_aspartic_dom_sf"/>
</dbReference>
<dbReference type="CDD" id="cd00303">
    <property type="entry name" value="retropepsin_like"/>
    <property type="match status" value="1"/>
</dbReference>
<feature type="region of interest" description="Disordered" evidence="1">
    <location>
        <begin position="76"/>
        <end position="99"/>
    </location>
</feature>
<evidence type="ECO:0000256" key="1">
    <source>
        <dbReference type="SAM" id="MobiDB-lite"/>
    </source>
</evidence>
<sequence>MQKFNPGLSESYFISSFISGLSEELRAMLMVHRPITLNQAFTQAKYQEQSFEVVLRRHKLIPGKITTGKSSYPISFPSPKPTILQQKEETNKDSGGKTNTWEQRKAAGLCFKCGDRFSPGHQCKNKTLLAMEANIDDIVQEELTCEETEGENLKGELSLAAVTGQKSPNTLRIKGNIHGVPVVILLDTGSTHSFMNAGIAARVQAAIVTTATLSVTVANGEQILSQTVCQGMKWNMQGQEYAFDLRVLTVV</sequence>
<dbReference type="Gene3D" id="2.40.70.10">
    <property type="entry name" value="Acid Proteases"/>
    <property type="match status" value="1"/>
</dbReference>
<dbReference type="EMBL" id="KV450514">
    <property type="protein sequence ID" value="OAY22103.1"/>
    <property type="molecule type" value="Genomic_DNA"/>
</dbReference>
<gene>
    <name evidence="2" type="ORF">MANES_S029700</name>
</gene>
<proteinExistence type="predicted"/>
<organism evidence="2">
    <name type="scientific">Manihot esculenta</name>
    <name type="common">Cassava</name>
    <name type="synonym">Jatropha manihot</name>
    <dbReference type="NCBI Taxonomy" id="3983"/>
    <lineage>
        <taxon>Eukaryota</taxon>
        <taxon>Viridiplantae</taxon>
        <taxon>Streptophyta</taxon>
        <taxon>Embryophyta</taxon>
        <taxon>Tracheophyta</taxon>
        <taxon>Spermatophyta</taxon>
        <taxon>Magnoliopsida</taxon>
        <taxon>eudicotyledons</taxon>
        <taxon>Gunneridae</taxon>
        <taxon>Pentapetalae</taxon>
        <taxon>rosids</taxon>
        <taxon>fabids</taxon>
        <taxon>Malpighiales</taxon>
        <taxon>Euphorbiaceae</taxon>
        <taxon>Crotonoideae</taxon>
        <taxon>Manihoteae</taxon>
        <taxon>Manihot</taxon>
    </lineage>
</organism>